<dbReference type="SMART" id="SM00480">
    <property type="entry name" value="POL3Bc"/>
    <property type="match status" value="1"/>
</dbReference>
<keyword evidence="6 10" id="KW-0548">Nucleotidyltransferase</keyword>
<dbReference type="GO" id="GO:0003887">
    <property type="term" value="F:DNA-directed DNA polymerase activity"/>
    <property type="evidence" value="ECO:0007669"/>
    <property type="project" value="UniProtKB-EC"/>
</dbReference>
<evidence type="ECO:0000256" key="8">
    <source>
        <dbReference type="ARBA" id="ARBA00022932"/>
    </source>
</evidence>
<dbReference type="EMBL" id="JAFBDZ010000001">
    <property type="protein sequence ID" value="MBM7583764.1"/>
    <property type="molecule type" value="Genomic_DNA"/>
</dbReference>
<dbReference type="InterPro" id="IPR046938">
    <property type="entry name" value="DNA_clamp_sf"/>
</dbReference>
<feature type="domain" description="DNA polymerase III beta sliding clamp C-terminal" evidence="13">
    <location>
        <begin position="247"/>
        <end position="369"/>
    </location>
</feature>
<dbReference type="InterPro" id="IPR001001">
    <property type="entry name" value="DNA_polIII_beta"/>
</dbReference>
<evidence type="ECO:0000313" key="15">
    <source>
        <dbReference type="Proteomes" id="UP001646157"/>
    </source>
</evidence>
<comment type="similarity">
    <text evidence="2 10">Belongs to the beta sliding clamp family.</text>
</comment>
<evidence type="ECO:0000256" key="2">
    <source>
        <dbReference type="ARBA" id="ARBA00010752"/>
    </source>
</evidence>
<evidence type="ECO:0000259" key="13">
    <source>
        <dbReference type="Pfam" id="PF02768"/>
    </source>
</evidence>
<dbReference type="PANTHER" id="PTHR30478">
    <property type="entry name" value="DNA POLYMERASE III SUBUNIT BETA"/>
    <property type="match status" value="1"/>
</dbReference>
<keyword evidence="5 10" id="KW-0808">Transferase</keyword>
<protein>
    <recommendedName>
        <fullName evidence="3 10">Beta sliding clamp</fullName>
    </recommendedName>
</protein>
<keyword evidence="9" id="KW-0238">DNA-binding</keyword>
<dbReference type="Gene3D" id="3.70.10.10">
    <property type="match status" value="1"/>
</dbReference>
<evidence type="ECO:0000256" key="5">
    <source>
        <dbReference type="ARBA" id="ARBA00022679"/>
    </source>
</evidence>
<evidence type="ECO:0000256" key="9">
    <source>
        <dbReference type="ARBA" id="ARBA00023125"/>
    </source>
</evidence>
<name>A0ABS2N7G5_9BACI</name>
<dbReference type="Pfam" id="PF02767">
    <property type="entry name" value="DNA_pol3_beta_2"/>
    <property type="match status" value="1"/>
</dbReference>
<gene>
    <name evidence="14" type="ORF">JOC86_000301</name>
</gene>
<dbReference type="Pfam" id="PF00712">
    <property type="entry name" value="DNA_pol3_beta"/>
    <property type="match status" value="1"/>
</dbReference>
<dbReference type="InterPro" id="IPR022637">
    <property type="entry name" value="DNA_polIII_beta_cen"/>
</dbReference>
<evidence type="ECO:0000256" key="10">
    <source>
        <dbReference type="PIRNR" id="PIRNR000804"/>
    </source>
</evidence>
<keyword evidence="4 10" id="KW-0963">Cytoplasm</keyword>
<dbReference type="InterPro" id="IPR022634">
    <property type="entry name" value="DNA_polIII_beta_N"/>
</dbReference>
<evidence type="ECO:0000256" key="1">
    <source>
        <dbReference type="ARBA" id="ARBA00004496"/>
    </source>
</evidence>
<proteinExistence type="inferred from homology"/>
<reference evidence="14 15" key="1">
    <citation type="submission" date="2021-01" db="EMBL/GenBank/DDBJ databases">
        <title>Genomic Encyclopedia of Type Strains, Phase IV (KMG-IV): sequencing the most valuable type-strain genomes for metagenomic binning, comparative biology and taxonomic classification.</title>
        <authorList>
            <person name="Goeker M."/>
        </authorList>
    </citation>
    <scope>NUCLEOTIDE SEQUENCE [LARGE SCALE GENOMIC DNA]</scope>
    <source>
        <strain evidence="14 15">DSM 24834</strain>
    </source>
</reference>
<dbReference type="PANTHER" id="PTHR30478:SF0">
    <property type="entry name" value="BETA SLIDING CLAMP"/>
    <property type="match status" value="1"/>
</dbReference>
<dbReference type="Pfam" id="PF02768">
    <property type="entry name" value="DNA_pol3_beta_3"/>
    <property type="match status" value="1"/>
</dbReference>
<evidence type="ECO:0000259" key="11">
    <source>
        <dbReference type="Pfam" id="PF00712"/>
    </source>
</evidence>
<accession>A0ABS2N7G5</accession>
<comment type="subcellular location">
    <subcellularLocation>
        <location evidence="1 10">Cytoplasm</location>
    </subcellularLocation>
</comment>
<evidence type="ECO:0000256" key="3">
    <source>
        <dbReference type="ARBA" id="ARBA00021035"/>
    </source>
</evidence>
<dbReference type="SUPFAM" id="SSF55979">
    <property type="entry name" value="DNA clamp"/>
    <property type="match status" value="3"/>
</dbReference>
<dbReference type="NCBIfam" id="TIGR00663">
    <property type="entry name" value="dnan"/>
    <property type="match status" value="1"/>
</dbReference>
<dbReference type="Gene3D" id="3.10.150.10">
    <property type="entry name" value="DNA Polymerase III, subunit A, domain 2"/>
    <property type="match status" value="1"/>
</dbReference>
<evidence type="ECO:0000313" key="14">
    <source>
        <dbReference type="EMBL" id="MBM7583764.1"/>
    </source>
</evidence>
<evidence type="ECO:0000256" key="4">
    <source>
        <dbReference type="ARBA" id="ARBA00022490"/>
    </source>
</evidence>
<comment type="caution">
    <text evidence="14">The sequence shown here is derived from an EMBL/GenBank/DDBJ whole genome shotgun (WGS) entry which is preliminary data.</text>
</comment>
<feature type="domain" description="DNA polymerase III beta sliding clamp central" evidence="12">
    <location>
        <begin position="132"/>
        <end position="244"/>
    </location>
</feature>
<keyword evidence="8 10" id="KW-0239">DNA-directed DNA polymerase</keyword>
<dbReference type="Proteomes" id="UP001646157">
    <property type="component" value="Unassembled WGS sequence"/>
</dbReference>
<dbReference type="PIRSF" id="PIRSF000804">
    <property type="entry name" value="DNA_pol_III_b"/>
    <property type="match status" value="1"/>
</dbReference>
<keyword evidence="7 10" id="KW-0235">DNA replication</keyword>
<evidence type="ECO:0000259" key="12">
    <source>
        <dbReference type="Pfam" id="PF02767"/>
    </source>
</evidence>
<organism evidence="14 15">
    <name type="scientific">Rossellomorea pakistanensis</name>
    <dbReference type="NCBI Taxonomy" id="992288"/>
    <lineage>
        <taxon>Bacteria</taxon>
        <taxon>Bacillati</taxon>
        <taxon>Bacillota</taxon>
        <taxon>Bacilli</taxon>
        <taxon>Bacillales</taxon>
        <taxon>Bacillaceae</taxon>
        <taxon>Rossellomorea</taxon>
    </lineage>
</organism>
<comment type="subunit">
    <text evidence="10">Forms a ring-shaped head-to-tail homodimer around DNA.</text>
</comment>
<keyword evidence="15" id="KW-1185">Reference proteome</keyword>
<sequence>MEFKIDSNLLKSALIEVSRAISNHPTIHVLSGVLIKTTMNELSLIGMNSERIVKKVIPSINASLEILREGSMVIPAKSFLELVKKLPDRLYIKQTQHKINIISNDIYTSISEIPSENYPQLPEMPKTPISSLQSNLLKSLIIQTCFAASEHETNHVINGVQWIFTENRIQCTATNSHRLATVNAASSSQNSRSIIIPKKNLLEYLHLIGNDSHNIQVFLTEHYVLLESKDILFFSRLISGSFPDISKMIPSHFSTEIVLNRKRFLEGMERANLLSTKERHHKVKFMTLGTTLVELTSMSSEIGEIIEKQEIDQLIGEEIEITFDCNFMKDALKAIDEEQVRLGFNGSLKPIVIQPLVDHSYTQIISPVRTSARIL</sequence>
<feature type="domain" description="DNA polymerase III beta sliding clamp N-terminal" evidence="11">
    <location>
        <begin position="1"/>
        <end position="122"/>
    </location>
</feature>
<comment type="function">
    <text evidence="10">Confers DNA tethering and processivity to DNA polymerases and other proteins. Acts as a clamp, forming a ring around DNA (a reaction catalyzed by the clamp-loading complex) which diffuses in an ATP-independent manner freely and bidirectionally along dsDNA. Initially characterized for its ability to contact the catalytic subunit of DNA polymerase III (Pol III), a complex, multichain enzyme responsible for most of the replicative synthesis in bacteria; Pol III exhibits 3'-5' exonuclease proofreading activity. The beta chain is required for initiation of replication as well as for processivity of DNA replication.</text>
</comment>
<dbReference type="CDD" id="cd00140">
    <property type="entry name" value="beta_clamp"/>
    <property type="match status" value="1"/>
</dbReference>
<dbReference type="InterPro" id="IPR022635">
    <property type="entry name" value="DNA_polIII_beta_C"/>
</dbReference>
<evidence type="ECO:0000256" key="6">
    <source>
        <dbReference type="ARBA" id="ARBA00022695"/>
    </source>
</evidence>
<evidence type="ECO:0000256" key="7">
    <source>
        <dbReference type="ARBA" id="ARBA00022705"/>
    </source>
</evidence>